<dbReference type="InterPro" id="IPR039418">
    <property type="entry name" value="LexA-like"/>
</dbReference>
<dbReference type="Proteomes" id="UP000196877">
    <property type="component" value="Chromosome"/>
</dbReference>
<dbReference type="SUPFAM" id="SSF47413">
    <property type="entry name" value="lambda repressor-like DNA-binding domains"/>
    <property type="match status" value="1"/>
</dbReference>
<gene>
    <name evidence="5" type="ORF">S101395_00762</name>
</gene>
<dbReference type="PROSITE" id="PS50943">
    <property type="entry name" value="HTH_CROC1"/>
    <property type="match status" value="1"/>
</dbReference>
<feature type="domain" description="HTH cro/C1-type" evidence="4">
    <location>
        <begin position="11"/>
        <end position="65"/>
    </location>
</feature>
<dbReference type="Gene3D" id="2.10.109.10">
    <property type="entry name" value="Umud Fragment, subunit A"/>
    <property type="match status" value="1"/>
</dbReference>
<keyword evidence="6" id="KW-1185">Reference proteome</keyword>
<dbReference type="SUPFAM" id="SSF51306">
    <property type="entry name" value="LexA/Signal peptidase"/>
    <property type="match status" value="1"/>
</dbReference>
<dbReference type="Pfam" id="PF00717">
    <property type="entry name" value="Peptidase_S24"/>
    <property type="match status" value="1"/>
</dbReference>
<dbReference type="InterPro" id="IPR036286">
    <property type="entry name" value="LexA/Signal_pep-like_sf"/>
</dbReference>
<dbReference type="SMART" id="SM00530">
    <property type="entry name" value="HTH_XRE"/>
    <property type="match status" value="1"/>
</dbReference>
<protein>
    <submittedName>
        <fullName evidence="5">Repressor LexA</fullName>
        <ecNumber evidence="5">3.4.21.88</ecNumber>
    </submittedName>
</protein>
<keyword evidence="5" id="KW-0378">Hydrolase</keyword>
<reference evidence="5 6" key="1">
    <citation type="submission" date="2017-06" db="EMBL/GenBank/DDBJ databases">
        <title>Genome sequence of Bacillus sonorensis strain SRCM101395.</title>
        <authorList>
            <person name="Cho S.H."/>
        </authorList>
    </citation>
    <scope>NUCLEOTIDE SEQUENCE [LARGE SCALE GENOMIC DNA]</scope>
    <source>
        <strain evidence="5 6">SRCM101395</strain>
    </source>
</reference>
<evidence type="ECO:0000256" key="3">
    <source>
        <dbReference type="ARBA" id="ARBA00023163"/>
    </source>
</evidence>
<evidence type="ECO:0000313" key="6">
    <source>
        <dbReference type="Proteomes" id="UP000196877"/>
    </source>
</evidence>
<sequence length="216" mass="24437">MRNSIEIAQYIKKIRERKGLSAVELANRVGVTKGTISRYESGTRKIPMDDIPKFASVLDISPVDILIESRDEPVEINSTKYPYYPIGISAGLPLCIDSIDENNVEYISIPDNLMGKWAGRKDIFMMRINGDSMNRIMPHDSLIAVRPVPLSNLRDGDIVVYSDGGDYAVKRFYRREDKVIFRPDSSDLSFTDYVTSADNIDLRIHGKVVLYIAELD</sequence>
<dbReference type="GO" id="GO:0004252">
    <property type="term" value="F:serine-type endopeptidase activity"/>
    <property type="evidence" value="ECO:0007669"/>
    <property type="project" value="UniProtKB-EC"/>
</dbReference>
<dbReference type="Pfam" id="PF01381">
    <property type="entry name" value="HTH_3"/>
    <property type="match status" value="1"/>
</dbReference>
<keyword evidence="1" id="KW-0805">Transcription regulation</keyword>
<dbReference type="Gene3D" id="1.10.260.40">
    <property type="entry name" value="lambda repressor-like DNA-binding domains"/>
    <property type="match status" value="1"/>
</dbReference>
<dbReference type="CDD" id="cd06529">
    <property type="entry name" value="S24_LexA-like"/>
    <property type="match status" value="1"/>
</dbReference>
<dbReference type="InterPro" id="IPR010982">
    <property type="entry name" value="Lambda_DNA-bd_dom_sf"/>
</dbReference>
<dbReference type="EMBL" id="CP021920">
    <property type="protein sequence ID" value="ASB87316.1"/>
    <property type="molecule type" value="Genomic_DNA"/>
</dbReference>
<keyword evidence="3" id="KW-0804">Transcription</keyword>
<dbReference type="PANTHER" id="PTHR40661">
    <property type="match status" value="1"/>
</dbReference>
<dbReference type="GeneID" id="92855178"/>
<dbReference type="InterPro" id="IPR001387">
    <property type="entry name" value="Cro/C1-type_HTH"/>
</dbReference>
<dbReference type="CDD" id="cd00093">
    <property type="entry name" value="HTH_XRE"/>
    <property type="match status" value="1"/>
</dbReference>
<dbReference type="InterPro" id="IPR015927">
    <property type="entry name" value="Peptidase_S24_S26A/B/C"/>
</dbReference>
<accession>A0ABM6LDG6</accession>
<keyword evidence="2" id="KW-0238">DNA-binding</keyword>
<evidence type="ECO:0000259" key="4">
    <source>
        <dbReference type="PROSITE" id="PS50943"/>
    </source>
</evidence>
<organism evidence="5 6">
    <name type="scientific">Bacillus sonorensis</name>
    <dbReference type="NCBI Taxonomy" id="119858"/>
    <lineage>
        <taxon>Bacteria</taxon>
        <taxon>Bacillati</taxon>
        <taxon>Bacillota</taxon>
        <taxon>Bacilli</taxon>
        <taxon>Bacillales</taxon>
        <taxon>Bacillaceae</taxon>
        <taxon>Bacillus</taxon>
    </lineage>
</organism>
<dbReference type="EC" id="3.4.21.88" evidence="5"/>
<evidence type="ECO:0000313" key="5">
    <source>
        <dbReference type="EMBL" id="ASB87316.1"/>
    </source>
</evidence>
<evidence type="ECO:0000256" key="2">
    <source>
        <dbReference type="ARBA" id="ARBA00023125"/>
    </source>
</evidence>
<dbReference type="RefSeq" id="WP_016886531.1">
    <property type="nucleotide sequence ID" value="NZ_CABJEH010000002.1"/>
</dbReference>
<proteinExistence type="predicted"/>
<evidence type="ECO:0000256" key="1">
    <source>
        <dbReference type="ARBA" id="ARBA00023015"/>
    </source>
</evidence>
<dbReference type="PANTHER" id="PTHR40661:SF1">
    <property type="entry name" value="HTH CRO_C1-TYPE DOMAIN-CONTAINING PROTEIN"/>
    <property type="match status" value="1"/>
</dbReference>
<name>A0ABM6LDG6_9BACI</name>